<evidence type="ECO:0000259" key="2">
    <source>
        <dbReference type="Pfam" id="PF13098"/>
    </source>
</evidence>
<feature type="signal peptide" evidence="1">
    <location>
        <begin position="1"/>
        <end position="29"/>
    </location>
</feature>
<dbReference type="Gene3D" id="3.40.30.10">
    <property type="entry name" value="Glutaredoxin"/>
    <property type="match status" value="1"/>
</dbReference>
<dbReference type="EMBL" id="BKAD01000042">
    <property type="protein sequence ID" value="GEP31989.1"/>
    <property type="molecule type" value="Genomic_DNA"/>
</dbReference>
<evidence type="ECO:0000256" key="1">
    <source>
        <dbReference type="SAM" id="SignalP"/>
    </source>
</evidence>
<gene>
    <name evidence="3" type="ORF">TPL01_31270</name>
</gene>
<organism evidence="3 4">
    <name type="scientific">Sulfuriferula plumbiphila</name>
    <dbReference type="NCBI Taxonomy" id="171865"/>
    <lineage>
        <taxon>Bacteria</taxon>
        <taxon>Pseudomonadati</taxon>
        <taxon>Pseudomonadota</taxon>
        <taxon>Betaproteobacteria</taxon>
        <taxon>Nitrosomonadales</taxon>
        <taxon>Sulfuricellaceae</taxon>
        <taxon>Sulfuriferula</taxon>
    </lineage>
</organism>
<evidence type="ECO:0000313" key="3">
    <source>
        <dbReference type="EMBL" id="GEP31989.1"/>
    </source>
</evidence>
<reference evidence="3 4" key="1">
    <citation type="submission" date="2019-07" db="EMBL/GenBank/DDBJ databases">
        <title>Whole genome shotgun sequence of Thiobacillus plumbophilus NBRC 107929.</title>
        <authorList>
            <person name="Hosoyama A."/>
            <person name="Uohara A."/>
            <person name="Ohji S."/>
            <person name="Ichikawa N."/>
        </authorList>
    </citation>
    <scope>NUCLEOTIDE SEQUENCE [LARGE SCALE GENOMIC DNA]</scope>
    <source>
        <strain evidence="3 4">NBRC 107929</strain>
    </source>
</reference>
<feature type="domain" description="Thioredoxin-like fold" evidence="2">
    <location>
        <begin position="52"/>
        <end position="190"/>
    </location>
</feature>
<dbReference type="SUPFAM" id="SSF52833">
    <property type="entry name" value="Thioredoxin-like"/>
    <property type="match status" value="1"/>
</dbReference>
<evidence type="ECO:0000313" key="4">
    <source>
        <dbReference type="Proteomes" id="UP000321337"/>
    </source>
</evidence>
<name>A0A512LBW0_9PROT</name>
<keyword evidence="1" id="KW-0732">Signal</keyword>
<dbReference type="Proteomes" id="UP000321337">
    <property type="component" value="Unassembled WGS sequence"/>
</dbReference>
<protein>
    <recommendedName>
        <fullName evidence="2">Thioredoxin-like fold domain-containing protein</fullName>
    </recommendedName>
</protein>
<dbReference type="AlphaFoldDB" id="A0A512LBW0"/>
<comment type="caution">
    <text evidence="3">The sequence shown here is derived from an EMBL/GenBank/DDBJ whole genome shotgun (WGS) entry which is preliminary data.</text>
</comment>
<keyword evidence="4" id="KW-1185">Reference proteome</keyword>
<dbReference type="PANTHER" id="PTHR35272">
    <property type="entry name" value="THIOL:DISULFIDE INTERCHANGE PROTEIN DSBC-RELATED"/>
    <property type="match status" value="1"/>
</dbReference>
<dbReference type="RefSeq" id="WP_147074933.1">
    <property type="nucleotide sequence ID" value="NZ_AP021884.1"/>
</dbReference>
<feature type="chain" id="PRO_5021824394" description="Thioredoxin-like fold domain-containing protein" evidence="1">
    <location>
        <begin position="30"/>
        <end position="194"/>
    </location>
</feature>
<dbReference type="OrthoDB" id="5298214at2"/>
<dbReference type="PANTHER" id="PTHR35272:SF4">
    <property type="entry name" value="THIOL:DISULFIDE INTERCHANGE PROTEIN DSBG"/>
    <property type="match status" value="1"/>
</dbReference>
<proteinExistence type="predicted"/>
<dbReference type="Pfam" id="PF13098">
    <property type="entry name" value="Thioredoxin_2"/>
    <property type="match status" value="1"/>
</dbReference>
<dbReference type="InterPro" id="IPR012336">
    <property type="entry name" value="Thioredoxin-like_fold"/>
</dbReference>
<accession>A0A512LBW0</accession>
<dbReference type="InterPro" id="IPR051470">
    <property type="entry name" value="Thiol:disulfide_interchange"/>
</dbReference>
<dbReference type="InterPro" id="IPR036249">
    <property type="entry name" value="Thioredoxin-like_sf"/>
</dbReference>
<sequence>MRFNAKQMTTGLLMLGLWCGLTGGAAALAASDKQTSRIETALAAAPKATWIAQGQGRRVLYVVFDPNCAYCPLLYKNLQPLIAPYDLQLRWIPVAILDATSPGKAAAIMQAQDPRAALDYNEAHYNTEAYTGSISEQIPSAATLARLRANEALLNQLGIPVVPTMLFRSKSGEAMVMQGVLSPIALRKVLDRVR</sequence>